<evidence type="ECO:0000256" key="10">
    <source>
        <dbReference type="PIRSR" id="PIRSR000429-1"/>
    </source>
</evidence>
<keyword evidence="7" id="KW-0496">Mitochondrion</keyword>
<dbReference type="GO" id="GO:0005739">
    <property type="term" value="C:mitochondrion"/>
    <property type="evidence" value="ECO:0007669"/>
    <property type="project" value="UniProtKB-SubCell"/>
</dbReference>
<dbReference type="InterPro" id="IPR020617">
    <property type="entry name" value="Thiolase_C"/>
</dbReference>
<dbReference type="PROSITE" id="PS00098">
    <property type="entry name" value="THIOLASE_1"/>
    <property type="match status" value="1"/>
</dbReference>
<dbReference type="FunFam" id="3.40.47.10:FF:000011">
    <property type="entry name" value="3-ketoacyl-CoA thiolase"/>
    <property type="match status" value="1"/>
</dbReference>
<dbReference type="PANTHER" id="PTHR18919:SF153">
    <property type="entry name" value="TRIFUNCTIONAL ENZYME SUBUNIT BETA, MITOCHONDRIAL"/>
    <property type="match status" value="1"/>
</dbReference>
<proteinExistence type="inferred from homology"/>
<dbReference type="Proteomes" id="UP000013827">
    <property type="component" value="Unassembled WGS sequence"/>
</dbReference>
<evidence type="ECO:0000256" key="3">
    <source>
        <dbReference type="ARBA" id="ARBA00022490"/>
    </source>
</evidence>
<dbReference type="PIRSF" id="PIRSF000429">
    <property type="entry name" value="Ac-CoA_Ac_transf"/>
    <property type="match status" value="1"/>
</dbReference>
<evidence type="ECO:0000256" key="5">
    <source>
        <dbReference type="ARBA" id="ARBA00022832"/>
    </source>
</evidence>
<dbReference type="InterPro" id="IPR016039">
    <property type="entry name" value="Thiolase-like"/>
</dbReference>
<keyword evidence="8 11" id="KW-0012">Acyltransferase</keyword>
<keyword evidence="15" id="KW-1185">Reference proteome</keyword>
<reference evidence="14" key="2">
    <citation type="submission" date="2024-10" db="UniProtKB">
        <authorList>
            <consortium name="EnsemblProtists"/>
        </authorList>
    </citation>
    <scope>IDENTIFICATION</scope>
</reference>
<evidence type="ECO:0000256" key="9">
    <source>
        <dbReference type="ARBA" id="ARBA00024073"/>
    </source>
</evidence>
<dbReference type="SUPFAM" id="SSF53901">
    <property type="entry name" value="Thiolase-like"/>
    <property type="match status" value="2"/>
</dbReference>
<dbReference type="HOGENOM" id="CLU_031026_2_0_1"/>
<evidence type="ECO:0000256" key="11">
    <source>
        <dbReference type="RuleBase" id="RU003557"/>
    </source>
</evidence>
<evidence type="ECO:0000259" key="13">
    <source>
        <dbReference type="Pfam" id="PF02803"/>
    </source>
</evidence>
<keyword evidence="6" id="KW-0443">Lipid metabolism</keyword>
<dbReference type="EnsemblProtists" id="EOD19013">
    <property type="protein sequence ID" value="EOD19013"/>
    <property type="gene ID" value="EMIHUDRAFT_445047"/>
</dbReference>
<evidence type="ECO:0000256" key="2">
    <source>
        <dbReference type="ARBA" id="ARBA00010982"/>
    </source>
</evidence>
<dbReference type="GeneID" id="17264559"/>
<dbReference type="Pfam" id="PF02803">
    <property type="entry name" value="Thiolase_C"/>
    <property type="match status" value="1"/>
</dbReference>
<sequence length="451" mass="47793">MLQLSTRLRAVRPAIVRARARSTAASTGQKKVVLVDGCRIPFQPSRGEYFDLMSYDLTRLAMHGLLTKTAVDPKAIDYVLWGKVIQEPKTSNIARDAAFAAGIPRGVPAHTVTQACISSNQAICTGASQILSGQAEVVLAGGVETFSDAPIRYSRPIRKKLIKMSKAKSPGQMASIFFKGLKMKDLAPEQPAIANFLTGEVMGHNADRLSDRFGVSRREQEEFALRSHLNAANAHADGFYDGEVIAGPGGKTLEDGPRADSSLEKMATLKPAFVKPHGTVTAASASPFTDGASATLLMSDGKASELGLSRKAELLAYAFVAWDPLEELLLGPTYGASKVLRMPGLSLKDIDVIEFHEAFAGQVLSNLVAMDSDKFFAENLPGVDKVGSVDMTKLNTKGGSLSIGHPFGATGARLVTTAANRLVKEGGTYALVAACADGGLGHACILKRYGA</sequence>
<dbReference type="RefSeq" id="XP_005771442.1">
    <property type="nucleotide sequence ID" value="XM_005771385.1"/>
</dbReference>
<evidence type="ECO:0000256" key="4">
    <source>
        <dbReference type="ARBA" id="ARBA00022679"/>
    </source>
</evidence>
<evidence type="ECO:0000313" key="14">
    <source>
        <dbReference type="EnsemblProtists" id="EOD19013"/>
    </source>
</evidence>
<dbReference type="EC" id="2.3.1.16" evidence="9"/>
<evidence type="ECO:0000256" key="8">
    <source>
        <dbReference type="ARBA" id="ARBA00023315"/>
    </source>
</evidence>
<dbReference type="InterPro" id="IPR020613">
    <property type="entry name" value="Thiolase_CS"/>
</dbReference>
<evidence type="ECO:0000313" key="15">
    <source>
        <dbReference type="Proteomes" id="UP000013827"/>
    </source>
</evidence>
<dbReference type="Gene3D" id="3.40.47.10">
    <property type="match status" value="1"/>
</dbReference>
<organism evidence="14 15">
    <name type="scientific">Emiliania huxleyi (strain CCMP1516)</name>
    <dbReference type="NCBI Taxonomy" id="280463"/>
    <lineage>
        <taxon>Eukaryota</taxon>
        <taxon>Haptista</taxon>
        <taxon>Haptophyta</taxon>
        <taxon>Prymnesiophyceae</taxon>
        <taxon>Isochrysidales</taxon>
        <taxon>Noelaerhabdaceae</taxon>
        <taxon>Emiliania</taxon>
    </lineage>
</organism>
<feature type="domain" description="Thiolase N-terminal" evidence="12">
    <location>
        <begin position="32"/>
        <end position="299"/>
    </location>
</feature>
<name>A0A0D3J678_EMIH1</name>
<dbReference type="AlphaFoldDB" id="A0A0D3J678"/>
<evidence type="ECO:0000259" key="12">
    <source>
        <dbReference type="Pfam" id="PF00108"/>
    </source>
</evidence>
<evidence type="ECO:0000256" key="7">
    <source>
        <dbReference type="ARBA" id="ARBA00023128"/>
    </source>
</evidence>
<comment type="subcellular location">
    <subcellularLocation>
        <location evidence="1">Mitochondrion</location>
    </subcellularLocation>
</comment>
<accession>A0A0D3J678</accession>
<keyword evidence="5" id="KW-0276">Fatty acid metabolism</keyword>
<feature type="active site" description="Proton acceptor" evidence="10">
    <location>
        <position position="435"/>
    </location>
</feature>
<evidence type="ECO:0000256" key="1">
    <source>
        <dbReference type="ARBA" id="ARBA00004173"/>
    </source>
</evidence>
<dbReference type="InterPro" id="IPR020616">
    <property type="entry name" value="Thiolase_N"/>
</dbReference>
<dbReference type="PANTHER" id="PTHR18919">
    <property type="entry name" value="ACETYL-COA C-ACYLTRANSFERASE"/>
    <property type="match status" value="1"/>
</dbReference>
<keyword evidence="4 11" id="KW-0808">Transferase</keyword>
<comment type="similarity">
    <text evidence="2 11">Belongs to the thiolase-like superfamily. Thiolase family.</text>
</comment>
<dbReference type="KEGG" id="ehx:EMIHUDRAFT_445047"/>
<dbReference type="NCBIfam" id="TIGR01930">
    <property type="entry name" value="AcCoA-C-Actrans"/>
    <property type="match status" value="1"/>
</dbReference>
<feature type="domain" description="Thiolase C-terminal" evidence="13">
    <location>
        <begin position="311"/>
        <end position="447"/>
    </location>
</feature>
<dbReference type="GO" id="GO:0006635">
    <property type="term" value="P:fatty acid beta-oxidation"/>
    <property type="evidence" value="ECO:0007669"/>
    <property type="project" value="TreeGrafter"/>
</dbReference>
<reference evidence="15" key="1">
    <citation type="journal article" date="2013" name="Nature">
        <title>Pan genome of the phytoplankton Emiliania underpins its global distribution.</title>
        <authorList>
            <person name="Read B.A."/>
            <person name="Kegel J."/>
            <person name="Klute M.J."/>
            <person name="Kuo A."/>
            <person name="Lefebvre S.C."/>
            <person name="Maumus F."/>
            <person name="Mayer C."/>
            <person name="Miller J."/>
            <person name="Monier A."/>
            <person name="Salamov A."/>
            <person name="Young J."/>
            <person name="Aguilar M."/>
            <person name="Claverie J.M."/>
            <person name="Frickenhaus S."/>
            <person name="Gonzalez K."/>
            <person name="Herman E.K."/>
            <person name="Lin Y.C."/>
            <person name="Napier J."/>
            <person name="Ogata H."/>
            <person name="Sarno A.F."/>
            <person name="Shmutz J."/>
            <person name="Schroeder D."/>
            <person name="de Vargas C."/>
            <person name="Verret F."/>
            <person name="von Dassow P."/>
            <person name="Valentin K."/>
            <person name="Van de Peer Y."/>
            <person name="Wheeler G."/>
            <person name="Dacks J.B."/>
            <person name="Delwiche C.F."/>
            <person name="Dyhrman S.T."/>
            <person name="Glockner G."/>
            <person name="John U."/>
            <person name="Richards T."/>
            <person name="Worden A.Z."/>
            <person name="Zhang X."/>
            <person name="Grigoriev I.V."/>
            <person name="Allen A.E."/>
            <person name="Bidle K."/>
            <person name="Borodovsky M."/>
            <person name="Bowler C."/>
            <person name="Brownlee C."/>
            <person name="Cock J.M."/>
            <person name="Elias M."/>
            <person name="Gladyshev V.N."/>
            <person name="Groth M."/>
            <person name="Guda C."/>
            <person name="Hadaegh A."/>
            <person name="Iglesias-Rodriguez M.D."/>
            <person name="Jenkins J."/>
            <person name="Jones B.M."/>
            <person name="Lawson T."/>
            <person name="Leese F."/>
            <person name="Lindquist E."/>
            <person name="Lobanov A."/>
            <person name="Lomsadze A."/>
            <person name="Malik S.B."/>
            <person name="Marsh M.E."/>
            <person name="Mackinder L."/>
            <person name="Mock T."/>
            <person name="Mueller-Roeber B."/>
            <person name="Pagarete A."/>
            <person name="Parker M."/>
            <person name="Probert I."/>
            <person name="Quesneville H."/>
            <person name="Raines C."/>
            <person name="Rensing S.A."/>
            <person name="Riano-Pachon D.M."/>
            <person name="Richier S."/>
            <person name="Rokitta S."/>
            <person name="Shiraiwa Y."/>
            <person name="Soanes D.M."/>
            <person name="van der Giezen M."/>
            <person name="Wahlund T.M."/>
            <person name="Williams B."/>
            <person name="Wilson W."/>
            <person name="Wolfe G."/>
            <person name="Wurch L.L."/>
        </authorList>
    </citation>
    <scope>NUCLEOTIDE SEQUENCE</scope>
</reference>
<feature type="active site" description="Acyl-thioester intermediate" evidence="10">
    <location>
        <position position="116"/>
    </location>
</feature>
<evidence type="ECO:0000256" key="6">
    <source>
        <dbReference type="ARBA" id="ARBA00023098"/>
    </source>
</evidence>
<feature type="active site" description="Proton acceptor" evidence="10">
    <location>
        <position position="405"/>
    </location>
</feature>
<keyword evidence="3" id="KW-0963">Cytoplasm</keyword>
<dbReference type="STRING" id="2903.R1C8R5"/>
<dbReference type="GO" id="GO:0003985">
    <property type="term" value="F:acetyl-CoA C-acetyltransferase activity"/>
    <property type="evidence" value="ECO:0007669"/>
    <property type="project" value="TreeGrafter"/>
</dbReference>
<protein>
    <recommendedName>
        <fullName evidence="9">acetyl-CoA C-acyltransferase</fullName>
        <ecNumber evidence="9">2.3.1.16</ecNumber>
    </recommendedName>
</protein>
<dbReference type="InterPro" id="IPR002155">
    <property type="entry name" value="Thiolase"/>
</dbReference>
<dbReference type="CDD" id="cd00751">
    <property type="entry name" value="thiolase"/>
    <property type="match status" value="1"/>
</dbReference>
<dbReference type="eggNOG" id="KOG1392">
    <property type="taxonomic scope" value="Eukaryota"/>
</dbReference>
<dbReference type="PROSITE" id="PS00737">
    <property type="entry name" value="THIOLASE_2"/>
    <property type="match status" value="1"/>
</dbReference>
<dbReference type="InterPro" id="IPR020615">
    <property type="entry name" value="Thiolase_acyl_enz_int_AS"/>
</dbReference>
<dbReference type="Pfam" id="PF00108">
    <property type="entry name" value="Thiolase_N"/>
    <property type="match status" value="1"/>
</dbReference>
<dbReference type="PaxDb" id="2903-EOD19013"/>